<sequence length="73" mass="8667">MFIGYCSICPKEISEHYVSLTKVSSKSTECHVTYESRNPNKLFLEQEYIYMMTFQREFKVVTAFIYLQHLATL</sequence>
<dbReference type="AlphaFoldDB" id="A0A9N8WCI8"/>
<organism evidence="1 2">
    <name type="scientific">Funneliformis mosseae</name>
    <name type="common">Endomycorrhizal fungus</name>
    <name type="synonym">Glomus mosseae</name>
    <dbReference type="NCBI Taxonomy" id="27381"/>
    <lineage>
        <taxon>Eukaryota</taxon>
        <taxon>Fungi</taxon>
        <taxon>Fungi incertae sedis</taxon>
        <taxon>Mucoromycota</taxon>
        <taxon>Glomeromycotina</taxon>
        <taxon>Glomeromycetes</taxon>
        <taxon>Glomerales</taxon>
        <taxon>Glomeraceae</taxon>
        <taxon>Funneliformis</taxon>
    </lineage>
</organism>
<accession>A0A9N8WCI8</accession>
<protein>
    <submittedName>
        <fullName evidence="1">7049_t:CDS:1</fullName>
    </submittedName>
</protein>
<reference evidence="1" key="1">
    <citation type="submission" date="2021-06" db="EMBL/GenBank/DDBJ databases">
        <authorList>
            <person name="Kallberg Y."/>
            <person name="Tangrot J."/>
            <person name="Rosling A."/>
        </authorList>
    </citation>
    <scope>NUCLEOTIDE SEQUENCE</scope>
    <source>
        <strain evidence="1">87-6 pot B 2015</strain>
    </source>
</reference>
<comment type="caution">
    <text evidence="1">The sequence shown here is derived from an EMBL/GenBank/DDBJ whole genome shotgun (WGS) entry which is preliminary data.</text>
</comment>
<keyword evidence="2" id="KW-1185">Reference proteome</keyword>
<evidence type="ECO:0000313" key="1">
    <source>
        <dbReference type="EMBL" id="CAG8478291.1"/>
    </source>
</evidence>
<gene>
    <name evidence="1" type="ORF">FMOSSE_LOCUS2876</name>
</gene>
<evidence type="ECO:0000313" key="2">
    <source>
        <dbReference type="Proteomes" id="UP000789375"/>
    </source>
</evidence>
<proteinExistence type="predicted"/>
<dbReference type="Proteomes" id="UP000789375">
    <property type="component" value="Unassembled WGS sequence"/>
</dbReference>
<dbReference type="EMBL" id="CAJVPP010000393">
    <property type="protein sequence ID" value="CAG8478291.1"/>
    <property type="molecule type" value="Genomic_DNA"/>
</dbReference>
<name>A0A9N8WCI8_FUNMO</name>